<keyword evidence="2" id="KW-1185">Reference proteome</keyword>
<comment type="caution">
    <text evidence="1">The sequence shown here is derived from an EMBL/GenBank/DDBJ whole genome shotgun (WGS) entry which is preliminary data.</text>
</comment>
<dbReference type="Proteomes" id="UP001458880">
    <property type="component" value="Unassembled WGS sequence"/>
</dbReference>
<gene>
    <name evidence="1" type="ORF">QE152_g24386</name>
</gene>
<proteinExistence type="predicted"/>
<reference evidence="1 2" key="1">
    <citation type="journal article" date="2024" name="BMC Genomics">
        <title>De novo assembly and annotation of Popillia japonica's genome with initial clues to its potential as an invasive pest.</title>
        <authorList>
            <person name="Cucini C."/>
            <person name="Boschi S."/>
            <person name="Funari R."/>
            <person name="Cardaioli E."/>
            <person name="Iannotti N."/>
            <person name="Marturano G."/>
            <person name="Paoli F."/>
            <person name="Bruttini M."/>
            <person name="Carapelli A."/>
            <person name="Frati F."/>
            <person name="Nardi F."/>
        </authorList>
    </citation>
    <scope>NUCLEOTIDE SEQUENCE [LARGE SCALE GENOMIC DNA]</scope>
    <source>
        <strain evidence="1">DMR45628</strain>
    </source>
</reference>
<organism evidence="1 2">
    <name type="scientific">Popillia japonica</name>
    <name type="common">Japanese beetle</name>
    <dbReference type="NCBI Taxonomy" id="7064"/>
    <lineage>
        <taxon>Eukaryota</taxon>
        <taxon>Metazoa</taxon>
        <taxon>Ecdysozoa</taxon>
        <taxon>Arthropoda</taxon>
        <taxon>Hexapoda</taxon>
        <taxon>Insecta</taxon>
        <taxon>Pterygota</taxon>
        <taxon>Neoptera</taxon>
        <taxon>Endopterygota</taxon>
        <taxon>Coleoptera</taxon>
        <taxon>Polyphaga</taxon>
        <taxon>Scarabaeiformia</taxon>
        <taxon>Scarabaeidae</taxon>
        <taxon>Rutelinae</taxon>
        <taxon>Popillia</taxon>
    </lineage>
</organism>
<name>A0AAW1KFK5_POPJA</name>
<evidence type="ECO:0008006" key="3">
    <source>
        <dbReference type="Google" id="ProtNLM"/>
    </source>
</evidence>
<dbReference type="EMBL" id="JASPKY010000247">
    <property type="protein sequence ID" value="KAK9717079.1"/>
    <property type="molecule type" value="Genomic_DNA"/>
</dbReference>
<accession>A0AAW1KFK5</accession>
<evidence type="ECO:0000313" key="2">
    <source>
        <dbReference type="Proteomes" id="UP001458880"/>
    </source>
</evidence>
<protein>
    <recommendedName>
        <fullName evidence="3">Reverse transcriptase zinc-binding domain-containing protein</fullName>
    </recommendedName>
</protein>
<sequence length="127" mass="15000">MNDQAPTQYGLIYPTINCRAWYANLSVLRWFYSTIARLKFGHGQFPTHLYRLHLIESPACSCGNVKEDINHLFLECDNFTADRKEMLRELSKMKVEFPTNMVQILRHNNINVYRVLMKYIKSTNILI</sequence>
<evidence type="ECO:0000313" key="1">
    <source>
        <dbReference type="EMBL" id="KAK9717079.1"/>
    </source>
</evidence>
<dbReference type="AlphaFoldDB" id="A0AAW1KFK5"/>